<dbReference type="Pfam" id="PF13151">
    <property type="entry name" value="DUF3990"/>
    <property type="match status" value="1"/>
</dbReference>
<evidence type="ECO:0000313" key="1">
    <source>
        <dbReference type="EMBL" id="WDH82423.1"/>
    </source>
</evidence>
<dbReference type="Proteomes" id="UP001221519">
    <property type="component" value="Chromosome"/>
</dbReference>
<evidence type="ECO:0000313" key="3">
    <source>
        <dbReference type="Proteomes" id="UP001220962"/>
    </source>
</evidence>
<organism evidence="1 3">
    <name type="scientific">Paenibacillus urinalis</name>
    <dbReference type="NCBI Taxonomy" id="521520"/>
    <lineage>
        <taxon>Bacteria</taxon>
        <taxon>Bacillati</taxon>
        <taxon>Bacillota</taxon>
        <taxon>Bacilli</taxon>
        <taxon>Bacillales</taxon>
        <taxon>Paenibacillaceae</taxon>
        <taxon>Paenibacillus</taxon>
    </lineage>
</organism>
<dbReference type="Gene3D" id="3.90.175.10">
    <property type="entry name" value="Diphtheria Toxin, domain 1"/>
    <property type="match status" value="1"/>
</dbReference>
<dbReference type="EMBL" id="CP118108">
    <property type="protein sequence ID" value="WDI02171.1"/>
    <property type="molecule type" value="Genomic_DNA"/>
</dbReference>
<dbReference type="InterPro" id="IPR025051">
    <property type="entry name" value="DUF3990"/>
</dbReference>
<protein>
    <submittedName>
        <fullName evidence="1">DUF3990 domain-containing protein</fullName>
    </submittedName>
</protein>
<sequence>MANYITSLRLPDVVYHGTTMGAIPSLKRQLINFQFLRKSRDRDFGTGFYTTLDLNQAMKWHFNKLSKKIKRGEEINTDEIPAVVKIRLHPNRYNDDISVLDFRGEGMDWIKFLLSHRLESSLDHCTCLEDFGHPHPQIVCGSMADNDTGPVLLEFKMSGRSKNIPEDVLWFADQITRDENGKRLFGLELGDQIVFFDERLNKMLTVEGYYKFNVELFSGILNREEWTFYDPDDKPASDE</sequence>
<proteinExistence type="predicted"/>
<reference evidence="1 4" key="1">
    <citation type="submission" date="2023-02" db="EMBL/GenBank/DDBJ databases">
        <title>Pathogen: clinical or host-associated sample.</title>
        <authorList>
            <person name="Hergert J."/>
            <person name="Casey R."/>
            <person name="Wagner J."/>
            <person name="Young E.L."/>
            <person name="Oakeson K.F."/>
        </authorList>
    </citation>
    <scope>NUCLEOTIDE SEQUENCE</scope>
    <source>
        <strain evidence="2 4">2022CK-00829</strain>
        <strain evidence="1">2022CK-00830</strain>
    </source>
</reference>
<gene>
    <name evidence="1" type="ORF">PUW23_23750</name>
    <name evidence="2" type="ORF">PUW25_23745</name>
</gene>
<dbReference type="RefSeq" id="WP_274337688.1">
    <property type="nucleotide sequence ID" value="NZ_CP118101.1"/>
</dbReference>
<accession>A0AAX3MYI2</accession>
<keyword evidence="4" id="KW-1185">Reference proteome</keyword>
<evidence type="ECO:0000313" key="2">
    <source>
        <dbReference type="EMBL" id="WDI02171.1"/>
    </source>
</evidence>
<dbReference type="Proteomes" id="UP001220962">
    <property type="component" value="Chromosome"/>
</dbReference>
<evidence type="ECO:0000313" key="4">
    <source>
        <dbReference type="Proteomes" id="UP001221519"/>
    </source>
</evidence>
<name>A0AAX3MYI2_9BACL</name>
<dbReference type="EMBL" id="CP118101">
    <property type="protein sequence ID" value="WDH82423.1"/>
    <property type="molecule type" value="Genomic_DNA"/>
</dbReference>
<dbReference type="AlphaFoldDB" id="A0AAX3MYI2"/>